<comment type="similarity">
    <text evidence="2">Belongs to the class-I pyridoxal-phosphate-dependent aminotransferase family.</text>
</comment>
<keyword evidence="9" id="KW-1185">Reference proteome</keyword>
<organism evidence="8 9">
    <name type="scientific">Planctomyces bekefii</name>
    <dbReference type="NCBI Taxonomy" id="1653850"/>
    <lineage>
        <taxon>Bacteria</taxon>
        <taxon>Pseudomonadati</taxon>
        <taxon>Planctomycetota</taxon>
        <taxon>Planctomycetia</taxon>
        <taxon>Planctomycetales</taxon>
        <taxon>Planctomycetaceae</taxon>
        <taxon>Planctomyces</taxon>
    </lineage>
</organism>
<dbReference type="Pfam" id="PF00155">
    <property type="entry name" value="Aminotran_1_2"/>
    <property type="match status" value="1"/>
</dbReference>
<protein>
    <submittedName>
        <fullName evidence="8">Aminotransferase</fullName>
    </submittedName>
</protein>
<dbReference type="GO" id="GO:0030170">
    <property type="term" value="F:pyridoxal phosphate binding"/>
    <property type="evidence" value="ECO:0007669"/>
    <property type="project" value="InterPro"/>
</dbReference>
<dbReference type="Proteomes" id="UP000321083">
    <property type="component" value="Unassembled WGS sequence"/>
</dbReference>
<accession>A0A5C6MBB8</accession>
<dbReference type="PANTHER" id="PTHR46383">
    <property type="entry name" value="ASPARTATE AMINOTRANSFERASE"/>
    <property type="match status" value="1"/>
</dbReference>
<dbReference type="PROSITE" id="PS00599">
    <property type="entry name" value="AA_TRANSFER_CLASS_2"/>
    <property type="match status" value="1"/>
</dbReference>
<dbReference type="GO" id="GO:0006520">
    <property type="term" value="P:amino acid metabolic process"/>
    <property type="evidence" value="ECO:0007669"/>
    <property type="project" value="InterPro"/>
</dbReference>
<comment type="caution">
    <text evidence="8">The sequence shown here is derived from an EMBL/GenBank/DDBJ whole genome shotgun (WGS) entry which is preliminary data.</text>
</comment>
<dbReference type="GO" id="GO:0008483">
    <property type="term" value="F:transaminase activity"/>
    <property type="evidence" value="ECO:0007669"/>
    <property type="project" value="UniProtKB-KW"/>
</dbReference>
<reference evidence="8 9" key="1">
    <citation type="submission" date="2019-08" db="EMBL/GenBank/DDBJ databases">
        <title>100 year-old enigma solved: identification of Planctomyces bekefii, the type genus and species of the phylum Planctomycetes.</title>
        <authorList>
            <person name="Svetlana D.N."/>
            <person name="Overmann J."/>
        </authorList>
    </citation>
    <scope>NUCLEOTIDE SEQUENCE [LARGE SCALE GENOMIC DNA]</scope>
    <source>
        <strain evidence="8">Phe10_nw2017</strain>
    </source>
</reference>
<evidence type="ECO:0000256" key="5">
    <source>
        <dbReference type="ARBA" id="ARBA00022898"/>
    </source>
</evidence>
<comment type="cofactor">
    <cofactor evidence="1 6">
        <name>pyridoxal 5'-phosphate</name>
        <dbReference type="ChEBI" id="CHEBI:597326"/>
    </cofactor>
</comment>
<dbReference type="InterPro" id="IPR015424">
    <property type="entry name" value="PyrdxlP-dep_Trfase"/>
</dbReference>
<dbReference type="PANTHER" id="PTHR46383:SF2">
    <property type="entry name" value="AMINOTRANSFERASE"/>
    <property type="match status" value="1"/>
</dbReference>
<evidence type="ECO:0000256" key="1">
    <source>
        <dbReference type="ARBA" id="ARBA00001933"/>
    </source>
</evidence>
<dbReference type="InterPro" id="IPR050596">
    <property type="entry name" value="AspAT/PAT-like"/>
</dbReference>
<keyword evidence="3 8" id="KW-0032">Aminotransferase</keyword>
<proteinExistence type="inferred from homology"/>
<dbReference type="Gene3D" id="3.90.1150.10">
    <property type="entry name" value="Aspartate Aminotransferase, domain 1"/>
    <property type="match status" value="1"/>
</dbReference>
<evidence type="ECO:0000256" key="4">
    <source>
        <dbReference type="ARBA" id="ARBA00022679"/>
    </source>
</evidence>
<evidence type="ECO:0000256" key="2">
    <source>
        <dbReference type="ARBA" id="ARBA00007441"/>
    </source>
</evidence>
<evidence type="ECO:0000313" key="9">
    <source>
        <dbReference type="Proteomes" id="UP000321083"/>
    </source>
</evidence>
<keyword evidence="5 6" id="KW-0663">Pyridoxal phosphate</keyword>
<gene>
    <name evidence="8" type="ORF">E3A20_03490</name>
</gene>
<evidence type="ECO:0000256" key="3">
    <source>
        <dbReference type="ARBA" id="ARBA00022576"/>
    </source>
</evidence>
<comment type="similarity">
    <text evidence="6">Belongs to the class-II pyridoxal-phosphate-dependent aminotransferase family.</text>
</comment>
<reference evidence="8 9" key="2">
    <citation type="submission" date="2019-08" db="EMBL/GenBank/DDBJ databases">
        <authorList>
            <person name="Henke P."/>
        </authorList>
    </citation>
    <scope>NUCLEOTIDE SEQUENCE [LARGE SCALE GENOMIC DNA]</scope>
    <source>
        <strain evidence="8">Phe10_nw2017</strain>
    </source>
</reference>
<dbReference type="Gene3D" id="3.40.640.10">
    <property type="entry name" value="Type I PLP-dependent aspartate aminotransferase-like (Major domain)"/>
    <property type="match status" value="1"/>
</dbReference>
<feature type="domain" description="Aminotransferase class I/classII large" evidence="7">
    <location>
        <begin position="40"/>
        <end position="398"/>
    </location>
</feature>
<evidence type="ECO:0000256" key="6">
    <source>
        <dbReference type="RuleBase" id="RU003693"/>
    </source>
</evidence>
<dbReference type="InterPro" id="IPR004839">
    <property type="entry name" value="Aminotransferase_I/II_large"/>
</dbReference>
<dbReference type="InterPro" id="IPR015421">
    <property type="entry name" value="PyrdxlP-dep_Trfase_major"/>
</dbReference>
<dbReference type="InterPro" id="IPR015422">
    <property type="entry name" value="PyrdxlP-dep_Trfase_small"/>
</dbReference>
<dbReference type="EMBL" id="SRHE01000038">
    <property type="protein sequence ID" value="TWW12148.1"/>
    <property type="molecule type" value="Genomic_DNA"/>
</dbReference>
<dbReference type="SUPFAM" id="SSF53383">
    <property type="entry name" value="PLP-dependent transferases"/>
    <property type="match status" value="1"/>
</dbReference>
<evidence type="ECO:0000313" key="8">
    <source>
        <dbReference type="EMBL" id="TWW12148.1"/>
    </source>
</evidence>
<keyword evidence="4 8" id="KW-0808">Transferase</keyword>
<dbReference type="AlphaFoldDB" id="A0A5C6MBB8"/>
<dbReference type="InterPro" id="IPR001917">
    <property type="entry name" value="Aminotrans_II_pyridoxalP_BS"/>
</dbReference>
<name>A0A5C6MBB8_9PLAN</name>
<evidence type="ECO:0000259" key="7">
    <source>
        <dbReference type="Pfam" id="PF00155"/>
    </source>
</evidence>
<dbReference type="CDD" id="cd00609">
    <property type="entry name" value="AAT_like"/>
    <property type="match status" value="1"/>
</dbReference>
<sequence>MLQSQAAHTVGQLSEFAKSLNVETAFTVLAAAKKLKAAGKDVVELEIGDSPFNSTAAAIQSGLQAIRDNQSHYCPSPGLPEFRDSAARFLQREFAIPAVAENIAVGPGAKVFEQFFCEAFLNPGDGCLVFSPHFPTYIPNIQRRGARVVLKPLRQETEFRPQAADIEDFLNNDPAPRGIFLNSPHNPTGGITTEQDLRDIADLVRGKNVAVFSDEPYCHMVWKGRHHSLLAQPGMLDQCVAAYTFSKSYSMSGWRLGFCASSREITDAISKMINTTLSCTPPIVQLAGRAALDQDSRERDETMLKFREKVVLLTEGLNRIEGFSVLDPTATFYVFPSVRPVCNRLGITSHGLALYLLEAADDNFGVACLGGECFGEAGGGFLRFSCAEPNDRLQAALDFIPQALGRLDRIAKWLDERPHFRLQQQYV</sequence>